<sequence>MAQKMAVKNMQPVARVTVTEQVFETLYSKVLTLDLPPTTKISEAEVSKQLGVSRQSVRDAFYRLSTLGFLIIKPQSATVVSRISARDVFEARYIRTAIEVENIRNACMSLTNDHISALEEQIDEQKKAIREDQKERFHQLDNQFHRDICDFAGLSFTWKSIQEKKAHTDRVRYLSLAFSSQTALEGHVELLAALRDRNPERAENAMRDHLSQIESAIAQLREENHEWFED</sequence>
<protein>
    <submittedName>
        <fullName evidence="6">GntR family transcriptional regulator</fullName>
    </submittedName>
</protein>
<evidence type="ECO:0000256" key="4">
    <source>
        <dbReference type="SAM" id="Coils"/>
    </source>
</evidence>
<dbReference type="Pfam" id="PF07729">
    <property type="entry name" value="FCD"/>
    <property type="match status" value="1"/>
</dbReference>
<reference evidence="6 7" key="1">
    <citation type="submission" date="2018-05" db="EMBL/GenBank/DDBJ databases">
        <authorList>
            <person name="Zhang Y.-J."/>
        </authorList>
    </citation>
    <scope>NUCLEOTIDE SEQUENCE [LARGE SCALE GENOMIC DNA]</scope>
    <source>
        <strain evidence="6 7">CY04</strain>
    </source>
</reference>
<evidence type="ECO:0000259" key="5">
    <source>
        <dbReference type="PROSITE" id="PS50949"/>
    </source>
</evidence>
<dbReference type="EMBL" id="QHLQ01000038">
    <property type="protein sequence ID" value="NIZ63380.1"/>
    <property type="molecule type" value="Genomic_DNA"/>
</dbReference>
<dbReference type="InterPro" id="IPR036390">
    <property type="entry name" value="WH_DNA-bd_sf"/>
</dbReference>
<dbReference type="InterPro" id="IPR000524">
    <property type="entry name" value="Tscrpt_reg_HTH_GntR"/>
</dbReference>
<dbReference type="Gene3D" id="1.10.10.10">
    <property type="entry name" value="Winged helix-like DNA-binding domain superfamily/Winged helix DNA-binding domain"/>
    <property type="match status" value="1"/>
</dbReference>
<evidence type="ECO:0000313" key="6">
    <source>
        <dbReference type="EMBL" id="NIZ63380.1"/>
    </source>
</evidence>
<dbReference type="InterPro" id="IPR036388">
    <property type="entry name" value="WH-like_DNA-bd_sf"/>
</dbReference>
<keyword evidence="7" id="KW-1185">Reference proteome</keyword>
<accession>A0ABX0WF56</accession>
<keyword evidence="4" id="KW-0175">Coiled coil</keyword>
<organism evidence="6 7">
    <name type="scientific">Parasedimentitalea denitrificans</name>
    <dbReference type="NCBI Taxonomy" id="2211118"/>
    <lineage>
        <taxon>Bacteria</taxon>
        <taxon>Pseudomonadati</taxon>
        <taxon>Pseudomonadota</taxon>
        <taxon>Alphaproteobacteria</taxon>
        <taxon>Rhodobacterales</taxon>
        <taxon>Paracoccaceae</taxon>
        <taxon>Parasedimentitalea</taxon>
    </lineage>
</organism>
<evidence type="ECO:0000256" key="3">
    <source>
        <dbReference type="ARBA" id="ARBA00023163"/>
    </source>
</evidence>
<comment type="caution">
    <text evidence="6">The sequence shown here is derived from an EMBL/GenBank/DDBJ whole genome shotgun (WGS) entry which is preliminary data.</text>
</comment>
<dbReference type="Pfam" id="PF00392">
    <property type="entry name" value="GntR"/>
    <property type="match status" value="1"/>
</dbReference>
<dbReference type="SUPFAM" id="SSF48008">
    <property type="entry name" value="GntR ligand-binding domain-like"/>
    <property type="match status" value="1"/>
</dbReference>
<evidence type="ECO:0000256" key="2">
    <source>
        <dbReference type="ARBA" id="ARBA00023125"/>
    </source>
</evidence>
<gene>
    <name evidence="6" type="ORF">DL239_20660</name>
</gene>
<keyword evidence="3" id="KW-0804">Transcription</keyword>
<feature type="coiled-coil region" evidence="4">
    <location>
        <begin position="203"/>
        <end position="230"/>
    </location>
</feature>
<feature type="domain" description="HTH gntR-type" evidence="5">
    <location>
        <begin position="16"/>
        <end position="83"/>
    </location>
</feature>
<name>A0ABX0WF56_9RHOB</name>
<feature type="coiled-coil region" evidence="4">
    <location>
        <begin position="108"/>
        <end position="135"/>
    </location>
</feature>
<dbReference type="InterPro" id="IPR008920">
    <property type="entry name" value="TF_FadR/GntR_C"/>
</dbReference>
<keyword evidence="1" id="KW-0805">Transcription regulation</keyword>
<dbReference type="InterPro" id="IPR011711">
    <property type="entry name" value="GntR_C"/>
</dbReference>
<keyword evidence="2" id="KW-0238">DNA-binding</keyword>
<dbReference type="RefSeq" id="WP_167685970.1">
    <property type="nucleotide sequence ID" value="NZ_QHLQ01000038.1"/>
</dbReference>
<dbReference type="PANTHER" id="PTHR43537">
    <property type="entry name" value="TRANSCRIPTIONAL REGULATOR, GNTR FAMILY"/>
    <property type="match status" value="1"/>
</dbReference>
<dbReference type="SMART" id="SM00895">
    <property type="entry name" value="FCD"/>
    <property type="match status" value="1"/>
</dbReference>
<dbReference type="SUPFAM" id="SSF46785">
    <property type="entry name" value="Winged helix' DNA-binding domain"/>
    <property type="match status" value="1"/>
</dbReference>
<dbReference type="PANTHER" id="PTHR43537:SF6">
    <property type="entry name" value="HTH-TYPE TRANSCRIPTIONAL REPRESSOR RSPR"/>
    <property type="match status" value="1"/>
</dbReference>
<dbReference type="SMART" id="SM00345">
    <property type="entry name" value="HTH_GNTR"/>
    <property type="match status" value="1"/>
</dbReference>
<dbReference type="Proteomes" id="UP001429564">
    <property type="component" value="Unassembled WGS sequence"/>
</dbReference>
<proteinExistence type="predicted"/>
<dbReference type="Gene3D" id="1.20.120.530">
    <property type="entry name" value="GntR ligand-binding domain-like"/>
    <property type="match status" value="1"/>
</dbReference>
<dbReference type="PROSITE" id="PS50949">
    <property type="entry name" value="HTH_GNTR"/>
    <property type="match status" value="1"/>
</dbReference>
<evidence type="ECO:0000256" key="1">
    <source>
        <dbReference type="ARBA" id="ARBA00023015"/>
    </source>
</evidence>
<evidence type="ECO:0000313" key="7">
    <source>
        <dbReference type="Proteomes" id="UP001429564"/>
    </source>
</evidence>